<accession>A0A561Q1T0</accession>
<dbReference type="InterPro" id="IPR032687">
    <property type="entry name" value="AraC-type_N"/>
</dbReference>
<name>A0A561Q1T0_9BACT</name>
<dbReference type="PROSITE" id="PS01124">
    <property type="entry name" value="HTH_ARAC_FAMILY_2"/>
    <property type="match status" value="1"/>
</dbReference>
<comment type="caution">
    <text evidence="5">The sequence shown here is derived from an EMBL/GenBank/DDBJ whole genome shotgun (WGS) entry which is preliminary data.</text>
</comment>
<keyword evidence="1" id="KW-0805">Transcription regulation</keyword>
<dbReference type="PANTHER" id="PTHR47894">
    <property type="entry name" value="HTH-TYPE TRANSCRIPTIONAL REGULATOR GADX"/>
    <property type="match status" value="1"/>
</dbReference>
<dbReference type="EMBL" id="VIWO01000001">
    <property type="protein sequence ID" value="TWF44295.1"/>
    <property type="molecule type" value="Genomic_DNA"/>
</dbReference>
<evidence type="ECO:0000256" key="2">
    <source>
        <dbReference type="ARBA" id="ARBA00023125"/>
    </source>
</evidence>
<keyword evidence="3" id="KW-0804">Transcription</keyword>
<dbReference type="OrthoDB" id="5582699at2"/>
<reference evidence="5 6" key="1">
    <citation type="submission" date="2019-06" db="EMBL/GenBank/DDBJ databases">
        <title>Sorghum-associated microbial communities from plants grown in Nebraska, USA.</title>
        <authorList>
            <person name="Schachtman D."/>
        </authorList>
    </citation>
    <scope>NUCLEOTIDE SEQUENCE [LARGE SCALE GENOMIC DNA]</scope>
    <source>
        <strain evidence="5 6">1209</strain>
    </source>
</reference>
<proteinExistence type="predicted"/>
<protein>
    <submittedName>
        <fullName evidence="5">AraC-like DNA-binding protein</fullName>
    </submittedName>
</protein>
<organism evidence="5 6">
    <name type="scientific">Chitinophaga polysaccharea</name>
    <dbReference type="NCBI Taxonomy" id="1293035"/>
    <lineage>
        <taxon>Bacteria</taxon>
        <taxon>Pseudomonadati</taxon>
        <taxon>Bacteroidota</taxon>
        <taxon>Chitinophagia</taxon>
        <taxon>Chitinophagales</taxon>
        <taxon>Chitinophagaceae</taxon>
        <taxon>Chitinophaga</taxon>
    </lineage>
</organism>
<dbReference type="PANTHER" id="PTHR47894:SF1">
    <property type="entry name" value="HTH-TYPE TRANSCRIPTIONAL REGULATOR VQSM"/>
    <property type="match status" value="1"/>
</dbReference>
<dbReference type="InterPro" id="IPR009057">
    <property type="entry name" value="Homeodomain-like_sf"/>
</dbReference>
<dbReference type="GO" id="GO:0003700">
    <property type="term" value="F:DNA-binding transcription factor activity"/>
    <property type="evidence" value="ECO:0007669"/>
    <property type="project" value="InterPro"/>
</dbReference>
<evidence type="ECO:0000259" key="4">
    <source>
        <dbReference type="PROSITE" id="PS01124"/>
    </source>
</evidence>
<dbReference type="Gene3D" id="1.10.10.60">
    <property type="entry name" value="Homeodomain-like"/>
    <property type="match status" value="1"/>
</dbReference>
<dbReference type="InterPro" id="IPR018060">
    <property type="entry name" value="HTH_AraC"/>
</dbReference>
<dbReference type="RefSeq" id="WP_145660901.1">
    <property type="nucleotide sequence ID" value="NZ_VIWO01000001.1"/>
</dbReference>
<dbReference type="SUPFAM" id="SSF46689">
    <property type="entry name" value="Homeodomain-like"/>
    <property type="match status" value="1"/>
</dbReference>
<dbReference type="Proteomes" id="UP000320811">
    <property type="component" value="Unassembled WGS sequence"/>
</dbReference>
<evidence type="ECO:0000313" key="5">
    <source>
        <dbReference type="EMBL" id="TWF44295.1"/>
    </source>
</evidence>
<dbReference type="Pfam" id="PF12833">
    <property type="entry name" value="HTH_18"/>
    <property type="match status" value="1"/>
</dbReference>
<evidence type="ECO:0000313" key="6">
    <source>
        <dbReference type="Proteomes" id="UP000320811"/>
    </source>
</evidence>
<dbReference type="GO" id="GO:0000976">
    <property type="term" value="F:transcription cis-regulatory region binding"/>
    <property type="evidence" value="ECO:0007669"/>
    <property type="project" value="TreeGrafter"/>
</dbReference>
<feature type="domain" description="HTH araC/xylS-type" evidence="4">
    <location>
        <begin position="233"/>
        <end position="331"/>
    </location>
</feature>
<gene>
    <name evidence="5" type="ORF">FHW36_101214</name>
</gene>
<evidence type="ECO:0000256" key="1">
    <source>
        <dbReference type="ARBA" id="ARBA00023015"/>
    </source>
</evidence>
<dbReference type="GO" id="GO:0005829">
    <property type="term" value="C:cytosol"/>
    <property type="evidence" value="ECO:0007669"/>
    <property type="project" value="TreeGrafter"/>
</dbReference>
<keyword evidence="6" id="KW-1185">Reference proteome</keyword>
<dbReference type="Pfam" id="PF12625">
    <property type="entry name" value="Arabinose_bd"/>
    <property type="match status" value="1"/>
</dbReference>
<keyword evidence="2 5" id="KW-0238">DNA-binding</keyword>
<evidence type="ECO:0000256" key="3">
    <source>
        <dbReference type="ARBA" id="ARBA00023163"/>
    </source>
</evidence>
<dbReference type="SMART" id="SM00342">
    <property type="entry name" value="HTH_ARAC"/>
    <property type="match status" value="1"/>
</dbReference>
<sequence>MKQLVLSMIAYAVQRDADMVQLCKLSGIDVAALKKQHAAPVSAQQLQDLWLNASRLTNDPLFGLHFGESLQPAALGIVGQIIQSSATVGEAITHAAALTHLVTDLVRMEISRSSKAFAVKLIPAQDHGATPPFAFRQLIDLLMVMVIHELDGLLLEKITPEAVRLAYTVPDPAEYERVFRCKPIKRNGEYALVFDIKYWEEPLLTANYELQELLLRKVSSMPQPVPDSQNLQTRIYNYLIANSYLGVSSLDDIAANFNVSPRSLQRKLKEEGVKYQDIADAVRRSLAVYYISSGNYPLKDISWMLGYNELSAFTRAFKRWTGSTPVNYQSL</sequence>
<dbReference type="AlphaFoldDB" id="A0A561Q1T0"/>